<comment type="caution">
    <text evidence="4">The sequence shown here is derived from an EMBL/GenBank/DDBJ whole genome shotgun (WGS) entry which is preliminary data.</text>
</comment>
<dbReference type="CDD" id="cd04301">
    <property type="entry name" value="NAT_SF"/>
    <property type="match status" value="1"/>
</dbReference>
<dbReference type="GO" id="GO:0016747">
    <property type="term" value="F:acyltransferase activity, transferring groups other than amino-acyl groups"/>
    <property type="evidence" value="ECO:0007669"/>
    <property type="project" value="InterPro"/>
</dbReference>
<reference evidence="4 5" key="1">
    <citation type="submission" date="2018-09" db="EMBL/GenBank/DDBJ databases">
        <authorList>
            <person name="Wang X."/>
            <person name="Du Z."/>
        </authorList>
    </citation>
    <scope>NUCLEOTIDE SEQUENCE [LARGE SCALE GENOMIC DNA]</scope>
    <source>
        <strain evidence="4 5">N3</strain>
    </source>
</reference>
<feature type="domain" description="N-acetyltransferase" evidence="3">
    <location>
        <begin position="6"/>
        <end position="150"/>
    </location>
</feature>
<dbReference type="Pfam" id="PF13673">
    <property type="entry name" value="Acetyltransf_10"/>
    <property type="match status" value="1"/>
</dbReference>
<evidence type="ECO:0000256" key="1">
    <source>
        <dbReference type="ARBA" id="ARBA00022679"/>
    </source>
</evidence>
<sequence>MDFQNLELVKYTDRHRAQLLDVWEKSVLATHDFLSPEDFQSIKAFVQTIDFNALDVYCLLQSEEVIGFLGVAEHKVEMLFLSPDHIGKGFGRKMMDFAVNELKADLVDVNEHNSQAVDFYKKYGFETYERTDQDDQGKDYPLLRMKLANK</sequence>
<name>A0A418PVD2_9BACT</name>
<dbReference type="AlphaFoldDB" id="A0A418PVD2"/>
<dbReference type="InterPro" id="IPR000182">
    <property type="entry name" value="GNAT_dom"/>
</dbReference>
<dbReference type="PROSITE" id="PS51186">
    <property type="entry name" value="GNAT"/>
    <property type="match status" value="1"/>
</dbReference>
<evidence type="ECO:0000313" key="5">
    <source>
        <dbReference type="Proteomes" id="UP000283522"/>
    </source>
</evidence>
<evidence type="ECO:0000313" key="4">
    <source>
        <dbReference type="EMBL" id="RIW17561.1"/>
    </source>
</evidence>
<dbReference type="Proteomes" id="UP000283522">
    <property type="component" value="Unassembled WGS sequence"/>
</dbReference>
<keyword evidence="2" id="KW-0012">Acyltransferase</keyword>
<evidence type="ECO:0000256" key="2">
    <source>
        <dbReference type="ARBA" id="ARBA00023315"/>
    </source>
</evidence>
<gene>
    <name evidence="4" type="ORF">D0X99_06940</name>
</gene>
<dbReference type="PANTHER" id="PTHR43800">
    <property type="entry name" value="PEPTIDYL-LYSINE N-ACETYLTRANSFERASE YJAB"/>
    <property type="match status" value="1"/>
</dbReference>
<protein>
    <submittedName>
        <fullName evidence="4">GNAT family N-acetyltransferase</fullName>
    </submittedName>
</protein>
<dbReference type="Gene3D" id="3.40.630.30">
    <property type="match status" value="1"/>
</dbReference>
<dbReference type="OrthoDB" id="9789605at2"/>
<proteinExistence type="predicted"/>
<dbReference type="PANTHER" id="PTHR43800:SF1">
    <property type="entry name" value="PEPTIDYL-LYSINE N-ACETYLTRANSFERASE YJAB"/>
    <property type="match status" value="1"/>
</dbReference>
<keyword evidence="1 4" id="KW-0808">Transferase</keyword>
<dbReference type="InterPro" id="IPR016181">
    <property type="entry name" value="Acyl_CoA_acyltransferase"/>
</dbReference>
<dbReference type="EMBL" id="QXML01000002">
    <property type="protein sequence ID" value="RIW17561.1"/>
    <property type="molecule type" value="Genomic_DNA"/>
</dbReference>
<dbReference type="SUPFAM" id="SSF55729">
    <property type="entry name" value="Acyl-CoA N-acyltransferases (Nat)"/>
    <property type="match status" value="1"/>
</dbReference>
<accession>A0A418PVD2</accession>
<evidence type="ECO:0000259" key="3">
    <source>
        <dbReference type="PROSITE" id="PS51186"/>
    </source>
</evidence>
<organism evidence="4 5">
    <name type="scientific">Algoriphagus lacus</name>
    <dbReference type="NCBI Taxonomy" id="2056311"/>
    <lineage>
        <taxon>Bacteria</taxon>
        <taxon>Pseudomonadati</taxon>
        <taxon>Bacteroidota</taxon>
        <taxon>Cytophagia</taxon>
        <taxon>Cytophagales</taxon>
        <taxon>Cyclobacteriaceae</taxon>
        <taxon>Algoriphagus</taxon>
    </lineage>
</organism>
<keyword evidence="5" id="KW-1185">Reference proteome</keyword>